<sequence>MKRREVVKMKLVTRASRIRASIVALTLVLTMVAPMPAMAAMPEKAITNSNPLLFDSTKKIAAQKAKLLTEKYGNTSVQYALIDHGEIVVSGHTGKNDIKGEIPLTSNTMYGIGSTSKMVLAAAVMKLVDQGKVNLDTPVVNYVPDFKMKDYRYTQITPRMLLNHSSGLHGYIGPNATLYDDNDTYAHDTLLEELEAQDLKAEPGAFSVYNNVGFSLAEILVERVSGMSFTAFIHKYFTEPLEMNHTKTPQDHLDPAALAGVYHPNYKGQLPTENYNVIASGGIYSTAEDIAKFSRIFTGDIDDILSSQSITAMEQPEYKKGMWSPDADSSLSYGLGWDSVNLFPFNQYGIKALVKGGDTAAYHSSLVVLPEYNMAAAVLSSGGVSAIDQLLAKELLLSALQEKGVIKEQKPEKSHGVPIKVDMPQELSQHTGIYGGASGSLLKVEINPGGGELTVSTITAQNTPVRKYTYTADGSFVNEKGTEKYKFVVKKNKRTYLWSRSYLSIPGLGQLASSEYIAEKLEANELSEDVLAAWKHRENKKYYLLSEKYSSMFYFNGGAVQQFQMSKDAPGYVLNNKILDANKAANKLQLPTMAGRDSMEINFFKKNGVEYFTLAGHLYGSEELVKPLYSGAQSSTTIQANGHAKWFSVPAAAEGKVMSVKMPANASFAVYDQAGICINYTEVSGKNEVLLPENGRILFAGEAGSKFVITLKK</sequence>
<evidence type="ECO:0000256" key="3">
    <source>
        <dbReference type="SAM" id="SignalP"/>
    </source>
</evidence>
<dbReference type="OrthoDB" id="9797709at2"/>
<gene>
    <name evidence="5" type="ORF">FPZ44_09420</name>
</gene>
<dbReference type="Pfam" id="PF00144">
    <property type="entry name" value="Beta-lactamase"/>
    <property type="match status" value="1"/>
</dbReference>
<comment type="subcellular location">
    <subcellularLocation>
        <location evidence="1">Membrane</location>
    </subcellularLocation>
</comment>
<dbReference type="Proteomes" id="UP000318102">
    <property type="component" value="Unassembled WGS sequence"/>
</dbReference>
<keyword evidence="2" id="KW-0472">Membrane</keyword>
<evidence type="ECO:0000259" key="4">
    <source>
        <dbReference type="Pfam" id="PF00144"/>
    </source>
</evidence>
<dbReference type="InterPro" id="IPR012338">
    <property type="entry name" value="Beta-lactam/transpept-like"/>
</dbReference>
<dbReference type="PANTHER" id="PTHR46825:SF11">
    <property type="entry name" value="PENICILLIN-BINDING PROTEIN 4"/>
    <property type="match status" value="1"/>
</dbReference>
<dbReference type="PANTHER" id="PTHR46825">
    <property type="entry name" value="D-ALANYL-D-ALANINE-CARBOXYPEPTIDASE/ENDOPEPTIDASE AMPH"/>
    <property type="match status" value="1"/>
</dbReference>
<dbReference type="SUPFAM" id="SSF56601">
    <property type="entry name" value="beta-lactamase/transpeptidase-like"/>
    <property type="match status" value="1"/>
</dbReference>
<organism evidence="5 6">
    <name type="scientific">Paenibacillus agilis</name>
    <dbReference type="NCBI Taxonomy" id="3020863"/>
    <lineage>
        <taxon>Bacteria</taxon>
        <taxon>Bacillati</taxon>
        <taxon>Bacillota</taxon>
        <taxon>Bacilli</taxon>
        <taxon>Bacillales</taxon>
        <taxon>Paenibacillaceae</taxon>
        <taxon>Paenibacillus</taxon>
    </lineage>
</organism>
<evidence type="ECO:0000256" key="2">
    <source>
        <dbReference type="ARBA" id="ARBA00023136"/>
    </source>
</evidence>
<dbReference type="EMBL" id="VNJK01000001">
    <property type="protein sequence ID" value="TVX93256.1"/>
    <property type="molecule type" value="Genomic_DNA"/>
</dbReference>
<protein>
    <submittedName>
        <fullName evidence="5">Beta-lactamase family protein</fullName>
    </submittedName>
</protein>
<dbReference type="RefSeq" id="WP_144989562.1">
    <property type="nucleotide sequence ID" value="NZ_VNJK01000001.1"/>
</dbReference>
<feature type="domain" description="Beta-lactamase-related" evidence="4">
    <location>
        <begin position="68"/>
        <end position="389"/>
    </location>
</feature>
<evidence type="ECO:0000313" key="5">
    <source>
        <dbReference type="EMBL" id="TVX93256.1"/>
    </source>
</evidence>
<dbReference type="AlphaFoldDB" id="A0A559J049"/>
<comment type="caution">
    <text evidence="5">The sequence shown here is derived from an EMBL/GenBank/DDBJ whole genome shotgun (WGS) entry which is preliminary data.</text>
</comment>
<dbReference type="InterPro" id="IPR050491">
    <property type="entry name" value="AmpC-like"/>
</dbReference>
<keyword evidence="3" id="KW-0732">Signal</keyword>
<evidence type="ECO:0000256" key="1">
    <source>
        <dbReference type="ARBA" id="ARBA00004370"/>
    </source>
</evidence>
<name>A0A559J049_9BACL</name>
<feature type="chain" id="PRO_5021810100" evidence="3">
    <location>
        <begin position="40"/>
        <end position="713"/>
    </location>
</feature>
<dbReference type="GO" id="GO:0016020">
    <property type="term" value="C:membrane"/>
    <property type="evidence" value="ECO:0007669"/>
    <property type="project" value="UniProtKB-SubCell"/>
</dbReference>
<dbReference type="InterPro" id="IPR001466">
    <property type="entry name" value="Beta-lactam-related"/>
</dbReference>
<evidence type="ECO:0000313" key="6">
    <source>
        <dbReference type="Proteomes" id="UP000318102"/>
    </source>
</evidence>
<proteinExistence type="predicted"/>
<dbReference type="Gene3D" id="3.40.710.10">
    <property type="entry name" value="DD-peptidase/beta-lactamase superfamily"/>
    <property type="match status" value="1"/>
</dbReference>
<accession>A0A559J049</accession>
<feature type="signal peptide" evidence="3">
    <location>
        <begin position="1"/>
        <end position="39"/>
    </location>
</feature>
<keyword evidence="6" id="KW-1185">Reference proteome</keyword>
<reference evidence="5 6" key="1">
    <citation type="submission" date="2019-07" db="EMBL/GenBank/DDBJ databases">
        <authorList>
            <person name="Kim J."/>
        </authorList>
    </citation>
    <scope>NUCLEOTIDE SEQUENCE [LARGE SCALE GENOMIC DNA]</scope>
    <source>
        <strain evidence="5 6">N4</strain>
    </source>
</reference>